<keyword evidence="3" id="KW-1185">Reference proteome</keyword>
<feature type="region of interest" description="Disordered" evidence="1">
    <location>
        <begin position="1"/>
        <end position="20"/>
    </location>
</feature>
<dbReference type="EMBL" id="MU069767">
    <property type="protein sequence ID" value="KAF5834257.1"/>
    <property type="molecule type" value="Genomic_DNA"/>
</dbReference>
<proteinExistence type="predicted"/>
<evidence type="ECO:0000313" key="3">
    <source>
        <dbReference type="Proteomes" id="UP000815325"/>
    </source>
</evidence>
<accession>A0ABQ7GI28</accession>
<organism evidence="2 3">
    <name type="scientific">Dunaliella salina</name>
    <name type="common">Green alga</name>
    <name type="synonym">Protococcus salinus</name>
    <dbReference type="NCBI Taxonomy" id="3046"/>
    <lineage>
        <taxon>Eukaryota</taxon>
        <taxon>Viridiplantae</taxon>
        <taxon>Chlorophyta</taxon>
        <taxon>core chlorophytes</taxon>
        <taxon>Chlorophyceae</taxon>
        <taxon>CS clade</taxon>
        <taxon>Chlamydomonadales</taxon>
        <taxon>Dunaliellaceae</taxon>
        <taxon>Dunaliella</taxon>
    </lineage>
</organism>
<sequence>MRADQRAATNRAVPADSEAATATRLATRALRAADRESVRDRDDYALATYGVVFNALTPVQMEDVANYMRNDEKRAYGAVLPGGEAADAKRQADANYAAMPAGDLTGTMTGVAGTTAGTTAGATMPPVGYGTTGATVYPPGTAPTGTTRAI</sequence>
<dbReference type="Proteomes" id="UP000815325">
    <property type="component" value="Unassembled WGS sequence"/>
</dbReference>
<comment type="caution">
    <text evidence="2">The sequence shown here is derived from an EMBL/GenBank/DDBJ whole genome shotgun (WGS) entry which is preliminary data.</text>
</comment>
<protein>
    <submittedName>
        <fullName evidence="2">Uncharacterized protein</fullName>
    </submittedName>
</protein>
<evidence type="ECO:0000256" key="1">
    <source>
        <dbReference type="SAM" id="MobiDB-lite"/>
    </source>
</evidence>
<reference evidence="2" key="1">
    <citation type="submission" date="2017-08" db="EMBL/GenBank/DDBJ databases">
        <authorList>
            <person name="Polle J.E."/>
            <person name="Barry K."/>
            <person name="Cushman J."/>
            <person name="Schmutz J."/>
            <person name="Tran D."/>
            <person name="Hathwaick L.T."/>
            <person name="Yim W.C."/>
            <person name="Jenkins J."/>
            <person name="Mckie-Krisberg Z.M."/>
            <person name="Prochnik S."/>
            <person name="Lindquist E."/>
            <person name="Dockter R.B."/>
            <person name="Adam C."/>
            <person name="Molina H."/>
            <person name="Bunkerborg J."/>
            <person name="Jin E."/>
            <person name="Buchheim M."/>
            <person name="Magnuson J."/>
        </authorList>
    </citation>
    <scope>NUCLEOTIDE SEQUENCE</scope>
    <source>
        <strain evidence="2">CCAP 19/18</strain>
    </source>
</reference>
<gene>
    <name evidence="2" type="ORF">DUNSADRAFT_9169</name>
</gene>
<evidence type="ECO:0000313" key="2">
    <source>
        <dbReference type="EMBL" id="KAF5834257.1"/>
    </source>
</evidence>
<name>A0ABQ7GI28_DUNSA</name>